<gene>
    <name evidence="1" type="primary">bcsD</name>
    <name evidence="1" type="ORF">QZM56_03465</name>
</gene>
<reference evidence="1" key="1">
    <citation type="submission" date="2023-07" db="EMBL/GenBank/DDBJ databases">
        <title>A collection of bacterial strains from the Burkholderia cepacia Research Laboratory and Repository.</title>
        <authorList>
            <person name="Lipuma J."/>
            <person name="Spilker T."/>
            <person name="Caverly L."/>
        </authorList>
    </citation>
    <scope>NUCLEOTIDE SEQUENCE</scope>
    <source>
        <strain evidence="1">AU44979</strain>
    </source>
</reference>
<evidence type="ECO:0000313" key="2">
    <source>
        <dbReference type="Proteomes" id="UP001172109"/>
    </source>
</evidence>
<protein>
    <submittedName>
        <fullName evidence="1">Cellulose biosynthesis protein BcsD</fullName>
    </submittedName>
</protein>
<dbReference type="Proteomes" id="UP001172109">
    <property type="component" value="Unassembled WGS sequence"/>
</dbReference>
<accession>A0AAP4QXB8</accession>
<dbReference type="InterPro" id="IPR038470">
    <property type="entry name" value="Cellsynth_D_sf"/>
</dbReference>
<dbReference type="RefSeq" id="WP_105817723.1">
    <property type="nucleotide sequence ID" value="NZ_CADEUY010000002.1"/>
</dbReference>
<dbReference type="EMBL" id="JAUJQS010000002">
    <property type="protein sequence ID" value="MDN7563558.1"/>
    <property type="molecule type" value="Genomic_DNA"/>
</dbReference>
<proteinExistence type="predicted"/>
<name>A0AAP4QXB8_9BURK</name>
<organism evidence="1 2">
    <name type="scientific">Burkholderia contaminans</name>
    <dbReference type="NCBI Taxonomy" id="488447"/>
    <lineage>
        <taxon>Bacteria</taxon>
        <taxon>Pseudomonadati</taxon>
        <taxon>Pseudomonadota</taxon>
        <taxon>Betaproteobacteria</taxon>
        <taxon>Burkholderiales</taxon>
        <taxon>Burkholderiaceae</taxon>
        <taxon>Burkholderia</taxon>
        <taxon>Burkholderia cepacia complex</taxon>
    </lineage>
</organism>
<dbReference type="Pfam" id="PF03500">
    <property type="entry name" value="Cellsynth_D"/>
    <property type="match status" value="1"/>
</dbReference>
<comment type="caution">
    <text evidence="1">The sequence shown here is derived from an EMBL/GenBank/DDBJ whole genome shotgun (WGS) entry which is preliminary data.</text>
</comment>
<dbReference type="Gene3D" id="3.30.70.2590">
    <property type="match status" value="1"/>
</dbReference>
<sequence length="151" mass="17123">MQGMLAHLLERHVSIQWRGFLEALAGEFADQLDRDELRQLMARIGMRFAAAHPLGPCESTDDLANALNAHWRDRQWGYAELSDEHDFLRVIHYAAPLRAFGEDRLAWSSAFLEGVYQGWFDSVGATGLRVTQEGVPTDDSRIELRVARAQN</sequence>
<dbReference type="GO" id="GO:0030244">
    <property type="term" value="P:cellulose biosynthetic process"/>
    <property type="evidence" value="ECO:0007669"/>
    <property type="project" value="InterPro"/>
</dbReference>
<dbReference type="AlphaFoldDB" id="A0AAP4QXB8"/>
<evidence type="ECO:0000313" key="1">
    <source>
        <dbReference type="EMBL" id="MDN7563558.1"/>
    </source>
</evidence>
<dbReference type="InterPro" id="IPR022798">
    <property type="entry name" value="BcsD_bac"/>
</dbReference>